<dbReference type="RefSeq" id="WP_069848173.1">
    <property type="nucleotide sequence ID" value="NZ_CP014859.1"/>
</dbReference>
<dbReference type="EMBL" id="CP014859">
    <property type="protein sequence ID" value="AOS62686.1"/>
    <property type="molecule type" value="Genomic_DNA"/>
</dbReference>
<dbReference type="Gene3D" id="1.20.90.10">
    <property type="entry name" value="Phospholipase A2 domain"/>
    <property type="match status" value="1"/>
</dbReference>
<name>A0AAC9MYA6_9PSEU</name>
<dbReference type="InterPro" id="IPR036444">
    <property type="entry name" value="PLipase_A2_dom_sf"/>
</dbReference>
<accession>A0AAC9MYA6</accession>
<proteinExistence type="predicted"/>
<reference evidence="3" key="1">
    <citation type="submission" date="2016-03" db="EMBL/GenBank/DDBJ databases">
        <title>Complete genome sequence of the type strain Actinoalloteichus hymeniacidonis DSM 45092.</title>
        <authorList>
            <person name="Schaffert L."/>
            <person name="Albersmeier A."/>
            <person name="Winkler A."/>
            <person name="Kalinowski J."/>
            <person name="Zotchev S."/>
            <person name="Ruckert C."/>
        </authorList>
    </citation>
    <scope>NUCLEOTIDE SEQUENCE [LARGE SCALE GENOMIC DNA]</scope>
    <source>
        <strain evidence="3">HPA177(T) (DSM 45092(T))</strain>
    </source>
</reference>
<dbReference type="GO" id="GO:0006644">
    <property type="term" value="P:phospholipid metabolic process"/>
    <property type="evidence" value="ECO:0007669"/>
    <property type="project" value="InterPro"/>
</dbReference>
<sequence length="165" mass="17880">MATTLRRAVKAAVAATLASAALFLGTGTANAALPPAELQSFTDNQLYNASLSQFVSTRSQAPHSGQVDWSSDGCSWSPDEPFGYEFLNSCHRHDFGYRNYKLQGRFTEANRLRIDDNFRDDMYSVCGGGWACERTADVYYHAVRNFGGSSASTAEAVAKATLTVG</sequence>
<dbReference type="InterPro" id="IPR015141">
    <property type="entry name" value="PLipase_A2_prok/fun"/>
</dbReference>
<dbReference type="SUPFAM" id="SSF48619">
    <property type="entry name" value="Phospholipase A2, PLA2"/>
    <property type="match status" value="1"/>
</dbReference>
<dbReference type="AlphaFoldDB" id="A0AAC9MYA6"/>
<feature type="signal peptide" evidence="1">
    <location>
        <begin position="1"/>
        <end position="31"/>
    </location>
</feature>
<evidence type="ECO:0000256" key="1">
    <source>
        <dbReference type="SAM" id="SignalP"/>
    </source>
</evidence>
<dbReference type="Pfam" id="PF09056">
    <property type="entry name" value="Phospholip_A2_3"/>
    <property type="match status" value="1"/>
</dbReference>
<protein>
    <submittedName>
        <fullName evidence="2">Prokaryotic phospholipase A2</fullName>
    </submittedName>
</protein>
<keyword evidence="3" id="KW-1185">Reference proteome</keyword>
<feature type="chain" id="PRO_5041909213" evidence="1">
    <location>
        <begin position="32"/>
        <end position="165"/>
    </location>
</feature>
<dbReference type="KEGG" id="ahm:TL08_09355"/>
<evidence type="ECO:0000313" key="2">
    <source>
        <dbReference type="EMBL" id="AOS62686.1"/>
    </source>
</evidence>
<dbReference type="GO" id="GO:0004623">
    <property type="term" value="F:phospholipase A2 activity"/>
    <property type="evidence" value="ECO:0007669"/>
    <property type="project" value="InterPro"/>
</dbReference>
<dbReference type="GO" id="GO:0050482">
    <property type="term" value="P:arachidonate secretion"/>
    <property type="evidence" value="ECO:0007669"/>
    <property type="project" value="InterPro"/>
</dbReference>
<evidence type="ECO:0000313" key="3">
    <source>
        <dbReference type="Proteomes" id="UP000095210"/>
    </source>
</evidence>
<organism evidence="2 3">
    <name type="scientific">Actinoalloteichus hymeniacidonis</name>
    <dbReference type="NCBI Taxonomy" id="340345"/>
    <lineage>
        <taxon>Bacteria</taxon>
        <taxon>Bacillati</taxon>
        <taxon>Actinomycetota</taxon>
        <taxon>Actinomycetes</taxon>
        <taxon>Pseudonocardiales</taxon>
        <taxon>Pseudonocardiaceae</taxon>
        <taxon>Actinoalloteichus</taxon>
    </lineage>
</organism>
<gene>
    <name evidence="2" type="ORF">TL08_09355</name>
</gene>
<dbReference type="Proteomes" id="UP000095210">
    <property type="component" value="Chromosome"/>
</dbReference>
<keyword evidence="1" id="KW-0732">Signal</keyword>